<dbReference type="eggNOG" id="KOG1685">
    <property type="taxonomic scope" value="Eukaryota"/>
</dbReference>
<dbReference type="Pfam" id="PF00687">
    <property type="entry name" value="Ribosomal_L1"/>
    <property type="match status" value="1"/>
</dbReference>
<dbReference type="InterPro" id="IPR028364">
    <property type="entry name" value="Ribosomal_uL1/biogenesis"/>
</dbReference>
<feature type="compositionally biased region" description="Low complexity" evidence="1">
    <location>
        <begin position="37"/>
        <end position="46"/>
    </location>
</feature>
<sequence length="562" mass="61889">MGRKSVKATGTPAKAAEEQEVVVPPKTPGKSPKTRAQKAQAAATPAPKTPAPKTPARVRKAPAAVSVTPARGAKTLASSEFTPARAAKTPASKTPASKTPAPKTPTPKAKTPTKKVPVFETVESSDEEDEEDEELEVVKTVPPSKELPKKEEEGDSEEESSDDEEEEELKPKSNDEKKTISVDERASVQSAKDQAPHAISALKKYFAEKNEKSLFPDIDYALNLTVTYKKPAVTTNRGKIHILLPNTTRNINNTSICVIMPDLDQSDAAKRDFDVEKQSREWAEKIEVDHGLTSAHITKILTKREVERIAHTYKDKRALASSYDLFLVDGRAYQSVKSNLGKEFLKVHKTPIPFRYQKPLSATINDALATAVYPLRRYMVRASVSVGHLGQSSADLNENISAVLEKIAEMCPGGFANVRNIYLSTSNNTPSLPIYADNGSAAEIHLPTGSARDNKPLKETSDECSTLPDGLKLAVRKNSRIRVLKEDTDQSVLFPTVHDEHSVRDRLKPKIDPAKVLKKRERRRKAKEIVKKQIKKRLEKKLKRAADGPTNTIVTKKVKTTA</sequence>
<accession>G0MRY9</accession>
<dbReference type="SUPFAM" id="SSF56808">
    <property type="entry name" value="Ribosomal protein L1"/>
    <property type="match status" value="1"/>
</dbReference>
<dbReference type="AlphaFoldDB" id="G0MRY9"/>
<evidence type="ECO:0000313" key="3">
    <source>
        <dbReference type="Proteomes" id="UP000008068"/>
    </source>
</evidence>
<feature type="compositionally biased region" description="Acidic residues" evidence="1">
    <location>
        <begin position="153"/>
        <end position="168"/>
    </location>
</feature>
<gene>
    <name evidence="2" type="ORF">CAEBREN_24579</name>
</gene>
<dbReference type="HOGENOM" id="CLU_485918_0_0_1"/>
<name>G0MRY9_CAEBE</name>
<organism evidence="3">
    <name type="scientific">Caenorhabditis brenneri</name>
    <name type="common">Nematode worm</name>
    <dbReference type="NCBI Taxonomy" id="135651"/>
    <lineage>
        <taxon>Eukaryota</taxon>
        <taxon>Metazoa</taxon>
        <taxon>Ecdysozoa</taxon>
        <taxon>Nematoda</taxon>
        <taxon>Chromadorea</taxon>
        <taxon>Rhabditida</taxon>
        <taxon>Rhabditina</taxon>
        <taxon>Rhabditomorpha</taxon>
        <taxon>Rhabditoidea</taxon>
        <taxon>Rhabditidae</taxon>
        <taxon>Peloderinae</taxon>
        <taxon>Caenorhabditis</taxon>
    </lineage>
</organism>
<dbReference type="Gene3D" id="3.30.190.20">
    <property type="match status" value="1"/>
</dbReference>
<dbReference type="InParanoid" id="G0MRY9"/>
<dbReference type="STRING" id="135651.G0MRY9"/>
<dbReference type="OMA" id="HKAKKIP"/>
<dbReference type="OrthoDB" id="10251727at2759"/>
<reference evidence="3" key="1">
    <citation type="submission" date="2011-07" db="EMBL/GenBank/DDBJ databases">
        <authorList>
            <consortium name="Caenorhabditis brenneri Sequencing and Analysis Consortium"/>
            <person name="Wilson R.K."/>
        </authorList>
    </citation>
    <scope>NUCLEOTIDE SEQUENCE [LARGE SCALE GENOMIC DNA]</scope>
    <source>
        <strain evidence="3">PB2801</strain>
    </source>
</reference>
<evidence type="ECO:0000313" key="2">
    <source>
        <dbReference type="EMBL" id="EGT42626.1"/>
    </source>
</evidence>
<dbReference type="Proteomes" id="UP000008068">
    <property type="component" value="Unassembled WGS sequence"/>
</dbReference>
<dbReference type="Gene3D" id="3.40.50.790">
    <property type="match status" value="1"/>
</dbReference>
<feature type="compositionally biased region" description="Acidic residues" evidence="1">
    <location>
        <begin position="123"/>
        <end position="135"/>
    </location>
</feature>
<dbReference type="EMBL" id="GL379809">
    <property type="protein sequence ID" value="EGT42626.1"/>
    <property type="molecule type" value="Genomic_DNA"/>
</dbReference>
<protein>
    <submittedName>
        <fullName evidence="2">Uncharacterized protein</fullName>
    </submittedName>
</protein>
<evidence type="ECO:0000256" key="1">
    <source>
        <dbReference type="SAM" id="MobiDB-lite"/>
    </source>
</evidence>
<feature type="region of interest" description="Disordered" evidence="1">
    <location>
        <begin position="1"/>
        <end position="193"/>
    </location>
</feature>
<feature type="compositionally biased region" description="Basic and acidic residues" evidence="1">
    <location>
        <begin position="169"/>
        <end position="186"/>
    </location>
</feature>
<dbReference type="FunFam" id="3.40.50.790:FF:000017">
    <property type="entry name" value="Protein CBG11519"/>
    <property type="match status" value="1"/>
</dbReference>
<proteinExistence type="predicted"/>
<dbReference type="FunCoup" id="G0MRY9">
    <property type="interactions" value="18"/>
</dbReference>
<keyword evidence="3" id="KW-1185">Reference proteome</keyword>
<dbReference type="InterPro" id="IPR023674">
    <property type="entry name" value="Ribosomal_uL1-like"/>
</dbReference>
<dbReference type="InterPro" id="IPR016095">
    <property type="entry name" value="Ribosomal_uL1_3-a/b-sand"/>
</dbReference>
<feature type="compositionally biased region" description="Low complexity" evidence="1">
    <location>
        <begin position="82"/>
        <end position="110"/>
    </location>
</feature>
<dbReference type="CDD" id="cd00403">
    <property type="entry name" value="Ribosomal_L1"/>
    <property type="match status" value="1"/>
</dbReference>